<dbReference type="PANTHER" id="PTHR21229">
    <property type="entry name" value="LUNG SEVEN TRANSMEMBRANE RECEPTOR"/>
    <property type="match status" value="1"/>
</dbReference>
<feature type="signal peptide" evidence="2">
    <location>
        <begin position="1"/>
        <end position="17"/>
    </location>
</feature>
<feature type="transmembrane region" description="Helical" evidence="1">
    <location>
        <begin position="272"/>
        <end position="291"/>
    </location>
</feature>
<evidence type="ECO:0008006" key="5">
    <source>
        <dbReference type="Google" id="ProtNLM"/>
    </source>
</evidence>
<protein>
    <recommendedName>
        <fullName evidence="5">Intimal thickness related receptor IRP domain-containing protein</fullName>
    </recommendedName>
</protein>
<evidence type="ECO:0000256" key="2">
    <source>
        <dbReference type="SAM" id="SignalP"/>
    </source>
</evidence>
<dbReference type="PANTHER" id="PTHR21229:SF1">
    <property type="entry name" value="GH17801P"/>
    <property type="match status" value="1"/>
</dbReference>
<evidence type="ECO:0000313" key="3">
    <source>
        <dbReference type="EMBL" id="KAK8892174.1"/>
    </source>
</evidence>
<evidence type="ECO:0000256" key="1">
    <source>
        <dbReference type="SAM" id="Phobius"/>
    </source>
</evidence>
<feature type="transmembrane region" description="Helical" evidence="1">
    <location>
        <begin position="359"/>
        <end position="379"/>
    </location>
</feature>
<dbReference type="EMBL" id="JAPFFF010000004">
    <property type="protein sequence ID" value="KAK8892174.1"/>
    <property type="molecule type" value="Genomic_DNA"/>
</dbReference>
<keyword evidence="1" id="KW-0472">Membrane</keyword>
<feature type="transmembrane region" description="Helical" evidence="1">
    <location>
        <begin position="177"/>
        <end position="203"/>
    </location>
</feature>
<comment type="caution">
    <text evidence="3">The sequence shown here is derived from an EMBL/GenBank/DDBJ whole genome shotgun (WGS) entry which is preliminary data.</text>
</comment>
<feature type="transmembrane region" description="Helical" evidence="1">
    <location>
        <begin position="333"/>
        <end position="353"/>
    </location>
</feature>
<feature type="transmembrane region" description="Helical" evidence="1">
    <location>
        <begin position="215"/>
        <end position="235"/>
    </location>
</feature>
<sequence>MFFSLFLIALKQSNVKASVTGYFVKFESFGYEANGQYILTVLKSTQPIIFGVLPQSDFNNLKDIGDKQHIYCPFNMSESETKPESISSVQLYFEEDSKPLTLSGNVNEKGVYAFFLYSCGSSKYTMHYSIELSNPNTKLDTREYPSKIENPIAIVAFAILLILWLINWFMNCRLKIFLHYILTAVYILSVLAVISRYIVLLYASSHHKKRSIESLFIVFDLFYLLCLFVFVLLAAKGWCIVRESIKFTELLIAFICTLAFLILQTINNYLSFGKYDFIVIVLMLISLIIYVQQLISAINSATLHIRAHLLAITNAGIDARTTPIWQKYLMYQMLQWTIIVFCLILIARIIVIYFLSELIWLSTFMSDLQNLVMLILLGINFRLRGPDASNGYAMIEDQDMSTYGPTEVILSDIENIGVNEMQLGGKQWESGMPLPGPPHLVETPKIVTLESPDGTREIAISPGSYDEPTA</sequence>
<accession>A0ABR2KM70</accession>
<gene>
    <name evidence="3" type="ORF">M9Y10_029397</name>
</gene>
<dbReference type="InterPro" id="IPR009637">
    <property type="entry name" value="GPR107/GPR108-like"/>
</dbReference>
<organism evidence="3 4">
    <name type="scientific">Tritrichomonas musculus</name>
    <dbReference type="NCBI Taxonomy" id="1915356"/>
    <lineage>
        <taxon>Eukaryota</taxon>
        <taxon>Metamonada</taxon>
        <taxon>Parabasalia</taxon>
        <taxon>Tritrichomonadida</taxon>
        <taxon>Tritrichomonadidae</taxon>
        <taxon>Tritrichomonas</taxon>
    </lineage>
</organism>
<keyword evidence="2" id="KW-0732">Signal</keyword>
<proteinExistence type="predicted"/>
<dbReference type="Proteomes" id="UP001470230">
    <property type="component" value="Unassembled WGS sequence"/>
</dbReference>
<feature type="chain" id="PRO_5046341988" description="Intimal thickness related receptor IRP domain-containing protein" evidence="2">
    <location>
        <begin position="18"/>
        <end position="470"/>
    </location>
</feature>
<keyword evidence="1" id="KW-0812">Transmembrane</keyword>
<evidence type="ECO:0000313" key="4">
    <source>
        <dbReference type="Proteomes" id="UP001470230"/>
    </source>
</evidence>
<name>A0ABR2KM70_9EUKA</name>
<feature type="transmembrane region" description="Helical" evidence="1">
    <location>
        <begin position="152"/>
        <end position="170"/>
    </location>
</feature>
<keyword evidence="1" id="KW-1133">Transmembrane helix</keyword>
<feature type="transmembrane region" description="Helical" evidence="1">
    <location>
        <begin position="247"/>
        <end position="266"/>
    </location>
</feature>
<keyword evidence="4" id="KW-1185">Reference proteome</keyword>
<reference evidence="3 4" key="1">
    <citation type="submission" date="2024-04" db="EMBL/GenBank/DDBJ databases">
        <title>Tritrichomonas musculus Genome.</title>
        <authorList>
            <person name="Alves-Ferreira E."/>
            <person name="Grigg M."/>
            <person name="Lorenzi H."/>
            <person name="Galac M."/>
        </authorList>
    </citation>
    <scope>NUCLEOTIDE SEQUENCE [LARGE SCALE GENOMIC DNA]</scope>
    <source>
        <strain evidence="3 4">EAF2021</strain>
    </source>
</reference>